<dbReference type="InterPro" id="IPR040523">
    <property type="entry name" value="AsnC_trans_reg2"/>
</dbReference>
<evidence type="ECO:0000313" key="9">
    <source>
        <dbReference type="EMBL" id="EMA27450.1"/>
    </source>
</evidence>
<name>M0L631_9EURY</name>
<dbReference type="PATRIC" id="fig|1227454.3.peg.3618"/>
<dbReference type="RefSeq" id="WP_006674426.1">
    <property type="nucleotide sequence ID" value="NZ_AOMA01000201.1"/>
</dbReference>
<dbReference type="STRING" id="1227454.C446_17726"/>
<dbReference type="PANTHER" id="PTHR43413:SF1">
    <property type="entry name" value="SIROHEME DECARBOXYLASE NIRL SUBUNIT"/>
    <property type="match status" value="1"/>
</dbReference>
<feature type="region of interest" description="Disordered" evidence="6">
    <location>
        <begin position="204"/>
        <end position="239"/>
    </location>
</feature>
<feature type="domain" description="Siroheme decarboxylase AsnC-like ligand binding" evidence="7">
    <location>
        <begin position="75"/>
        <end position="151"/>
    </location>
</feature>
<keyword evidence="10" id="KW-1185">Reference proteome</keyword>
<dbReference type="GO" id="GO:0016829">
    <property type="term" value="F:lyase activity"/>
    <property type="evidence" value="ECO:0007669"/>
    <property type="project" value="UniProtKB-KW"/>
</dbReference>
<evidence type="ECO:0000256" key="4">
    <source>
        <dbReference type="ARBA" id="ARBA00023471"/>
    </source>
</evidence>
<dbReference type="InterPro" id="IPR050684">
    <property type="entry name" value="HTH-Siroheme_Decarb"/>
</dbReference>
<dbReference type="Gene3D" id="3.30.70.3460">
    <property type="match status" value="2"/>
</dbReference>
<evidence type="ECO:0000259" key="7">
    <source>
        <dbReference type="Pfam" id="PF17805"/>
    </source>
</evidence>
<dbReference type="Proteomes" id="UP000011607">
    <property type="component" value="Unassembled WGS sequence"/>
</dbReference>
<feature type="domain" description="Siroheme decarboxylase AsnC-like ligand binding" evidence="7">
    <location>
        <begin position="297"/>
        <end position="388"/>
    </location>
</feature>
<gene>
    <name evidence="9" type="ORF">C446_17726</name>
</gene>
<feature type="domain" description="Siroheme decarboxylase NirL-like HTH" evidence="8">
    <location>
        <begin position="240"/>
        <end position="286"/>
    </location>
</feature>
<dbReference type="EMBL" id="AOMA01000201">
    <property type="protein sequence ID" value="EMA27450.1"/>
    <property type="molecule type" value="Genomic_DNA"/>
</dbReference>
<evidence type="ECO:0000256" key="2">
    <source>
        <dbReference type="ARBA" id="ARBA00023444"/>
    </source>
</evidence>
<feature type="compositionally biased region" description="Basic and acidic residues" evidence="6">
    <location>
        <begin position="168"/>
        <end position="185"/>
    </location>
</feature>
<dbReference type="PANTHER" id="PTHR43413">
    <property type="entry name" value="TRANSCRIPTIONAL REGULATOR, ASNC FAMILY"/>
    <property type="match status" value="1"/>
</dbReference>
<feature type="compositionally biased region" description="Acidic residues" evidence="6">
    <location>
        <begin position="204"/>
        <end position="217"/>
    </location>
</feature>
<dbReference type="InterPro" id="IPR053953">
    <property type="entry name" value="NirdL-like_HTH"/>
</dbReference>
<evidence type="ECO:0000256" key="6">
    <source>
        <dbReference type="SAM" id="MobiDB-lite"/>
    </source>
</evidence>
<evidence type="ECO:0000256" key="1">
    <source>
        <dbReference type="ARBA" id="ARBA00023239"/>
    </source>
</evidence>
<dbReference type="OrthoDB" id="145939at2157"/>
<sequence length="408" mass="45310">MSPDVALSDRERAIVNAFQGGFPVVERPFEPAAAALRERGIDVSATALLETIRTLDEREIISRFGPLIDAEEIGGTAVLVAASAPDDRLEEVAEAINARREVAHNYERDHPELNLWFVVSVADEDRVSEVLSAIEAETGTETYAMPKRREFELEATFPVDGPLSDAVGGERTEGTDDAPDREHVGVDLSRLGSGRFDGFEDFEDFEDFEGSGDDPGPDTDPTTEPGRDHTGTPDSLSPAERDLVLEVQDGLPLTETPYADVAAAIGREPAWVRGTIRRFDREGKIRRIGIVPNHYALGYTENGMTVWDVSDDLVPEVGRAVGSLPFVTHCYERPRHDGVWSYNLFAMVHGRTEAECHRRIDRVYELVADHEEITEDEWGTLFSTRILKKSGIRLPERVEANTRRTSPQ</sequence>
<comment type="pathway">
    <text evidence="2">Porphyrin-containing compound metabolism.</text>
</comment>
<evidence type="ECO:0000313" key="10">
    <source>
        <dbReference type="Proteomes" id="UP000011607"/>
    </source>
</evidence>
<evidence type="ECO:0000259" key="8">
    <source>
        <dbReference type="Pfam" id="PF22451"/>
    </source>
</evidence>
<comment type="similarity">
    <text evidence="3">Belongs to the Ahb/Nir family.</text>
</comment>
<evidence type="ECO:0000256" key="5">
    <source>
        <dbReference type="ARBA" id="ARBA00048470"/>
    </source>
</evidence>
<dbReference type="Gene3D" id="1.10.10.2890">
    <property type="match status" value="1"/>
</dbReference>
<feature type="region of interest" description="Disordered" evidence="6">
    <location>
        <begin position="155"/>
        <end position="189"/>
    </location>
</feature>
<dbReference type="AlphaFoldDB" id="M0L631"/>
<dbReference type="Pfam" id="PF17805">
    <property type="entry name" value="AsnC_trans_reg2"/>
    <property type="match status" value="2"/>
</dbReference>
<feature type="domain" description="Siroheme decarboxylase NirL-like HTH" evidence="8">
    <location>
        <begin position="11"/>
        <end position="61"/>
    </location>
</feature>
<dbReference type="EC" id="4.1.1.111" evidence="4"/>
<keyword evidence="1" id="KW-0456">Lyase</keyword>
<evidence type="ECO:0000256" key="3">
    <source>
        <dbReference type="ARBA" id="ARBA00023457"/>
    </source>
</evidence>
<organism evidence="9 10">
    <name type="scientific">Halobiforma nitratireducens JCM 10879</name>
    <dbReference type="NCBI Taxonomy" id="1227454"/>
    <lineage>
        <taxon>Archaea</taxon>
        <taxon>Methanobacteriati</taxon>
        <taxon>Methanobacteriota</taxon>
        <taxon>Stenosarchaea group</taxon>
        <taxon>Halobacteria</taxon>
        <taxon>Halobacteriales</taxon>
        <taxon>Natrialbaceae</taxon>
        <taxon>Halobiforma</taxon>
    </lineage>
</organism>
<proteinExistence type="inferred from homology"/>
<reference evidence="9 10" key="1">
    <citation type="journal article" date="2014" name="PLoS Genet.">
        <title>Phylogenetically driven sequencing of extremely halophilic archaea reveals strategies for static and dynamic osmo-response.</title>
        <authorList>
            <person name="Becker E.A."/>
            <person name="Seitzer P.M."/>
            <person name="Tritt A."/>
            <person name="Larsen D."/>
            <person name="Krusor M."/>
            <person name="Yao A.I."/>
            <person name="Wu D."/>
            <person name="Madern D."/>
            <person name="Eisen J.A."/>
            <person name="Darling A.E."/>
            <person name="Facciotti M.T."/>
        </authorList>
    </citation>
    <scope>NUCLEOTIDE SEQUENCE [LARGE SCALE GENOMIC DNA]</scope>
    <source>
        <strain evidence="9 10">JCM 10879</strain>
    </source>
</reference>
<dbReference type="Pfam" id="PF22451">
    <property type="entry name" value="NirdL-like_HTH"/>
    <property type="match status" value="2"/>
</dbReference>
<comment type="catalytic activity">
    <reaction evidence="5">
        <text>siroheme + 2 H(+) = 12,18-didecarboxysiroheme + 2 CO2</text>
        <dbReference type="Rhea" id="RHEA:19093"/>
        <dbReference type="ChEBI" id="CHEBI:15378"/>
        <dbReference type="ChEBI" id="CHEBI:16526"/>
        <dbReference type="ChEBI" id="CHEBI:60052"/>
        <dbReference type="ChEBI" id="CHEBI:140497"/>
        <dbReference type="EC" id="4.1.1.111"/>
    </reaction>
</comment>
<dbReference type="eggNOG" id="arCOG01628">
    <property type="taxonomic scope" value="Archaea"/>
</dbReference>
<comment type="caution">
    <text evidence="9">The sequence shown here is derived from an EMBL/GenBank/DDBJ whole genome shotgun (WGS) entry which is preliminary data.</text>
</comment>
<accession>M0L631</accession>
<protein>
    <recommendedName>
        <fullName evidence="4">siroheme decarboxylase</fullName>
        <ecNumber evidence="4">4.1.1.111</ecNumber>
    </recommendedName>
</protein>